<dbReference type="EMBL" id="BDGU01000001">
    <property type="protein sequence ID" value="GAV98663.1"/>
    <property type="molecule type" value="Genomic_DNA"/>
</dbReference>
<evidence type="ECO:0000313" key="1">
    <source>
        <dbReference type="EMBL" id="GAV98663.1"/>
    </source>
</evidence>
<accession>A0A1Q3DUW0</accession>
<evidence type="ECO:0000313" key="2">
    <source>
        <dbReference type="Proteomes" id="UP000188533"/>
    </source>
</evidence>
<keyword evidence="2" id="KW-1185">Reference proteome</keyword>
<proteinExistence type="predicted"/>
<gene>
    <name evidence="1" type="ORF">LENED_000053</name>
</gene>
<sequence length="115" mass="13142">METDEGSQSVTNGNCRTVLIRRTKNASLFHVHLRVKPPDTRIRHQSFGCNDSSEERRGEERREASYLSYLKSVECTYIVAQFCCTYGVRKNVLIDLSRGRGKFKKSSTKICCGNM</sequence>
<comment type="caution">
    <text evidence="1">The sequence shown here is derived from an EMBL/GenBank/DDBJ whole genome shotgun (WGS) entry which is preliminary data.</text>
</comment>
<protein>
    <submittedName>
        <fullName evidence="1">Uncharacterized protein</fullName>
    </submittedName>
</protein>
<dbReference type="Proteomes" id="UP000188533">
    <property type="component" value="Unassembled WGS sequence"/>
</dbReference>
<dbReference type="AlphaFoldDB" id="A0A1Q3DUW0"/>
<name>A0A1Q3DUW0_LENED</name>
<reference evidence="1 2" key="1">
    <citation type="submission" date="2016-08" db="EMBL/GenBank/DDBJ databases">
        <authorList>
            <consortium name="Lentinula edodes genome sequencing consortium"/>
            <person name="Sakamoto Y."/>
            <person name="Nakade K."/>
            <person name="Sato S."/>
            <person name="Yoshida Y."/>
            <person name="Miyazaki K."/>
            <person name="Natsume S."/>
            <person name="Konno N."/>
        </authorList>
    </citation>
    <scope>NUCLEOTIDE SEQUENCE [LARGE SCALE GENOMIC DNA]</scope>
    <source>
        <strain evidence="1 2">NBRC 111202</strain>
    </source>
</reference>
<reference evidence="1 2" key="2">
    <citation type="submission" date="2017-02" db="EMBL/GenBank/DDBJ databases">
        <title>A genome survey and senescence transcriptome analysis in Lentinula edodes.</title>
        <authorList>
            <person name="Sakamoto Y."/>
            <person name="Nakade K."/>
            <person name="Sato S."/>
            <person name="Yoshida Y."/>
            <person name="Miyazaki K."/>
            <person name="Natsume S."/>
            <person name="Konno N."/>
        </authorList>
    </citation>
    <scope>NUCLEOTIDE SEQUENCE [LARGE SCALE GENOMIC DNA]</scope>
    <source>
        <strain evidence="1 2">NBRC 111202</strain>
    </source>
</reference>
<organism evidence="1 2">
    <name type="scientific">Lentinula edodes</name>
    <name type="common">Shiitake mushroom</name>
    <name type="synonym">Lentinus edodes</name>
    <dbReference type="NCBI Taxonomy" id="5353"/>
    <lineage>
        <taxon>Eukaryota</taxon>
        <taxon>Fungi</taxon>
        <taxon>Dikarya</taxon>
        <taxon>Basidiomycota</taxon>
        <taxon>Agaricomycotina</taxon>
        <taxon>Agaricomycetes</taxon>
        <taxon>Agaricomycetidae</taxon>
        <taxon>Agaricales</taxon>
        <taxon>Marasmiineae</taxon>
        <taxon>Omphalotaceae</taxon>
        <taxon>Lentinula</taxon>
    </lineage>
</organism>